<protein>
    <submittedName>
        <fullName evidence="3">T9SS type A sorting domain-containing protein</fullName>
    </submittedName>
</protein>
<accession>A0AAJ6BG62</accession>
<feature type="chain" id="PRO_5042585122" evidence="2">
    <location>
        <begin position="27"/>
        <end position="808"/>
    </location>
</feature>
<name>A0AAJ6BG62_9BACT</name>
<evidence type="ECO:0000256" key="2">
    <source>
        <dbReference type="SAM" id="SignalP"/>
    </source>
</evidence>
<feature type="region of interest" description="Disordered" evidence="1">
    <location>
        <begin position="551"/>
        <end position="571"/>
    </location>
</feature>
<organism evidence="3 4">
    <name type="scientific">Candidatus Pseudobacter hemicellulosilyticus</name>
    <dbReference type="NCBI Taxonomy" id="3121375"/>
    <lineage>
        <taxon>Bacteria</taxon>
        <taxon>Pseudomonadati</taxon>
        <taxon>Bacteroidota</taxon>
        <taxon>Chitinophagia</taxon>
        <taxon>Chitinophagales</taxon>
        <taxon>Chitinophagaceae</taxon>
        <taxon>Pseudobacter</taxon>
    </lineage>
</organism>
<feature type="compositionally biased region" description="Gly residues" evidence="1">
    <location>
        <begin position="558"/>
        <end position="571"/>
    </location>
</feature>
<feature type="signal peptide" evidence="2">
    <location>
        <begin position="1"/>
        <end position="26"/>
    </location>
</feature>
<reference evidence="3" key="1">
    <citation type="submission" date="2023-03" db="EMBL/GenBank/DDBJ databases">
        <title>Andean soil-derived lignocellulolytic bacterial consortium as a source of novel taxa and putative plastic-active enzymes.</title>
        <authorList>
            <person name="Diaz-Garcia L."/>
            <person name="Chuvochina M."/>
            <person name="Feuerriegel G."/>
            <person name="Bunk B."/>
            <person name="Sproer C."/>
            <person name="Streit W.R."/>
            <person name="Rodriguez L.M."/>
            <person name="Overmann J."/>
            <person name="Jimenez D.J."/>
        </authorList>
    </citation>
    <scope>NUCLEOTIDE SEQUENCE</scope>
    <source>
        <strain evidence="3">MAG 7</strain>
    </source>
</reference>
<evidence type="ECO:0000256" key="1">
    <source>
        <dbReference type="SAM" id="MobiDB-lite"/>
    </source>
</evidence>
<dbReference type="EMBL" id="CP119311">
    <property type="protein sequence ID" value="WEK34444.1"/>
    <property type="molecule type" value="Genomic_DNA"/>
</dbReference>
<dbReference type="Proteomes" id="UP001220610">
    <property type="component" value="Chromosome"/>
</dbReference>
<evidence type="ECO:0000313" key="4">
    <source>
        <dbReference type="Proteomes" id="UP001220610"/>
    </source>
</evidence>
<dbReference type="InterPro" id="IPR026444">
    <property type="entry name" value="Secre_tail"/>
</dbReference>
<evidence type="ECO:0000313" key="3">
    <source>
        <dbReference type="EMBL" id="WEK34444.1"/>
    </source>
</evidence>
<keyword evidence="2" id="KW-0732">Signal</keyword>
<dbReference type="NCBIfam" id="TIGR04183">
    <property type="entry name" value="Por_Secre_tail"/>
    <property type="match status" value="1"/>
</dbReference>
<dbReference type="InterPro" id="IPR013783">
    <property type="entry name" value="Ig-like_fold"/>
</dbReference>
<dbReference type="AlphaFoldDB" id="A0AAJ6BG62"/>
<sequence length="808" mass="83142">MNKLYLFARTTLPVLTLLLFSTLAKADAVVTNTNASGAGSLAEAITTCNTTPGADVISFAIPGTGPFTIDLTTALPVISGPLFIDGYSQSGAIAGSISGRTILININGSGLPGGSDVFTISSPDVSIAGLAVYSSPRYAVNMLQGANNVHIWGNYFGTNASGTATGLGNGSAAIVSNLGNFGANFNQGVIIGIGNDGINDADDINEGNLIVASGGGEGDGITLWNTRTSTVAGNIIGLNKNADATTGFGNARNGILITVQASGNTIGTNGNGASDALEGNIIGFSGQRGIVVLQSDDNIIAGNLIGLGLADVPAANTQQGIYLLNSSGTRIGTDGLGDNSAEGNTICFNGIGGILVSSESFGGFDGDCNDNVIAGNAIGTNQAATLNGGNLGYGIYFARSNPGYTVNNNLVGSNYDGLGDPDERNLIHNNTGNGIATDGSVDAVSLVNNQFSANSFANNGGLGIDLGNNSVTINDDGDGDVGPNGYFNAPVITSVQLTGSNDLVIEGFSRPNSVIEFYIADAGPNQPAGFLKDFGEGQTLIVRVQDDGSLDVPDENIGGTGTYDGTMEGSGAGGTRSEAAFRFTIPSFLFPAGATINASTRITALAFASATTPSSTSEFSGVATIVVTPVTLLDFSAQLNNKNVLVKWRTTNEVNNSHFEVLKSTDGSLYTSIGTVLPQSGTVNEYSFLDAGITAPVNYYRLKQVDIDGRSTLSKILSVRADLGTLVAKATPNPFSSFLNLSYQLKRTEPLRLRLFNLAGVPLRTYTLKGAAGVNTMQLTDLDNLPKGVYILELSGEQLQFRQQLIKQ</sequence>
<dbReference type="Gene3D" id="2.60.40.10">
    <property type="entry name" value="Immunoglobulins"/>
    <property type="match status" value="1"/>
</dbReference>
<proteinExistence type="predicted"/>
<gene>
    <name evidence="3" type="ORF">P0Y53_18310</name>
</gene>